<dbReference type="AlphaFoldDB" id="A0A1H0LJP7"/>
<reference evidence="1 2" key="1">
    <citation type="submission" date="2016-10" db="EMBL/GenBank/DDBJ databases">
        <authorList>
            <person name="de Groot N.N."/>
        </authorList>
    </citation>
    <scope>NUCLEOTIDE SEQUENCE [LARGE SCALE GENOMIC DNA]</scope>
    <source>
        <strain evidence="1 2">CGMCC 4.2022</strain>
    </source>
</reference>
<protein>
    <submittedName>
        <fullName evidence="1">Iron complex transport system substrate-binding protein</fullName>
    </submittedName>
</protein>
<dbReference type="RefSeq" id="WP_093786729.1">
    <property type="nucleotide sequence ID" value="NZ_FNIE01000011.1"/>
</dbReference>
<dbReference type="Proteomes" id="UP000199341">
    <property type="component" value="Unassembled WGS sequence"/>
</dbReference>
<keyword evidence="2" id="KW-1185">Reference proteome</keyword>
<accession>A0A1H0LJP7</accession>
<evidence type="ECO:0000313" key="1">
    <source>
        <dbReference type="EMBL" id="SDO68256.1"/>
    </source>
</evidence>
<organism evidence="1 2">
    <name type="scientific">Actinacidiphila guanduensis</name>
    <dbReference type="NCBI Taxonomy" id="310781"/>
    <lineage>
        <taxon>Bacteria</taxon>
        <taxon>Bacillati</taxon>
        <taxon>Actinomycetota</taxon>
        <taxon>Actinomycetes</taxon>
        <taxon>Kitasatosporales</taxon>
        <taxon>Streptomycetaceae</taxon>
        <taxon>Actinacidiphila</taxon>
    </lineage>
</organism>
<name>A0A1H0LJP7_9ACTN</name>
<dbReference type="Gene3D" id="3.40.50.1980">
    <property type="entry name" value="Nitrogenase molybdenum iron protein domain"/>
    <property type="match status" value="2"/>
</dbReference>
<dbReference type="OrthoDB" id="7941913at2"/>
<sequence>MADDLRKWRFTDDRGREASGSGAPRVVAYVRAAAALAEYGLHPVAVYGSGHDDPAAPDPAKSGGLDLTAVPYLGRGADLEEARLRESGADLVVDVTYDGKAAYAVAEPAADAAGVPVAALGVGGEADLGAIVGRFAALAAALGAGTHPGRGELAAAEEELRSTVARGRAPRALALSPAGPDQVHIARPATWPELRRLTELGLPLADPGPGAGVNWRTVGWDALRDIAAGNALLLTDTRANATPRAELAALPTWRHLTATATALPWNPELPPAPGAVAAFLRTVAAAAA</sequence>
<gene>
    <name evidence="1" type="ORF">SAMN05216259_111231</name>
</gene>
<dbReference type="SUPFAM" id="SSF53807">
    <property type="entry name" value="Helical backbone' metal receptor"/>
    <property type="match status" value="1"/>
</dbReference>
<proteinExistence type="predicted"/>
<dbReference type="EMBL" id="FNIE01000011">
    <property type="protein sequence ID" value="SDO68256.1"/>
    <property type="molecule type" value="Genomic_DNA"/>
</dbReference>
<evidence type="ECO:0000313" key="2">
    <source>
        <dbReference type="Proteomes" id="UP000199341"/>
    </source>
</evidence>
<dbReference type="STRING" id="310781.SAMN05216259_111231"/>